<organism evidence="11 12">
    <name type="scientific">Drosophila hydei</name>
    <name type="common">Fruit fly</name>
    <dbReference type="NCBI Taxonomy" id="7224"/>
    <lineage>
        <taxon>Eukaryota</taxon>
        <taxon>Metazoa</taxon>
        <taxon>Ecdysozoa</taxon>
        <taxon>Arthropoda</taxon>
        <taxon>Hexapoda</taxon>
        <taxon>Insecta</taxon>
        <taxon>Pterygota</taxon>
        <taxon>Neoptera</taxon>
        <taxon>Endopterygota</taxon>
        <taxon>Diptera</taxon>
        <taxon>Brachycera</taxon>
        <taxon>Muscomorpha</taxon>
        <taxon>Ephydroidea</taxon>
        <taxon>Drosophilidae</taxon>
        <taxon>Drosophila</taxon>
    </lineage>
</organism>
<keyword evidence="11" id="KW-1185">Reference proteome</keyword>
<keyword evidence="5 10" id="KW-0552">Olfaction</keyword>
<dbReference type="GeneID" id="111601844"/>
<sequence length="405" mass="46129">MAVGLRFRFLNGNQPLAVYFYAVPRLCLHIMGYWPEQLHRRAFVNFVVLAIGVATELHAGFRFARLGEITLALETFCPAGTSAVTLLKMFFMLRYRKDLLYVLNKQRAMLFPVGGQGPAKEQVMQHHFLMTCRFNFWALSAGFFTCTMYNLKPLLIVLLLHLKGRADEIIWSTPFNMTMPSWLFNAPYFPLTYVFIAYTGYVTIFMFGGCDAFYFEFCVNIATLLNFLQSDIRTLFRPYRYLLQINGFSGAVFESGFVKLIKRQNEIFELTHFFRQRYAIITLAHFVSASLVIGFSIFDLLTVGDGGLAILLYVGYTVAALSQLLIYCYGGTLVTESSVHLASVMGTCPWYQCSPKHRLYIHLFIMRSQRALTMDVPFFSPSLVTFTAILQTSGSIIALAKSFQS</sequence>
<evidence type="ECO:0000256" key="6">
    <source>
        <dbReference type="ARBA" id="ARBA00022989"/>
    </source>
</evidence>
<feature type="transmembrane region" description="Helical" evidence="10">
    <location>
        <begin position="69"/>
        <end position="91"/>
    </location>
</feature>
<dbReference type="GO" id="GO:0005549">
    <property type="term" value="F:odorant binding"/>
    <property type="evidence" value="ECO:0007669"/>
    <property type="project" value="InterPro"/>
</dbReference>
<accession>A0A6J1M0Y3</accession>
<evidence type="ECO:0000256" key="9">
    <source>
        <dbReference type="ARBA" id="ARBA00023224"/>
    </source>
</evidence>
<keyword evidence="7 10" id="KW-0472">Membrane</keyword>
<feature type="transmembrane region" description="Helical" evidence="10">
    <location>
        <begin position="278"/>
        <end position="298"/>
    </location>
</feature>
<evidence type="ECO:0000256" key="7">
    <source>
        <dbReference type="ARBA" id="ARBA00023136"/>
    </source>
</evidence>
<dbReference type="OrthoDB" id="8185860at2759"/>
<keyword evidence="3 10" id="KW-0716">Sensory transduction</keyword>
<evidence type="ECO:0000256" key="10">
    <source>
        <dbReference type="RuleBase" id="RU351113"/>
    </source>
</evidence>
<comment type="similarity">
    <text evidence="10">Belongs to the insect chemoreceptor superfamily. Heteromeric odorant receptor channel (TC 1.A.69) family.</text>
</comment>
<dbReference type="PANTHER" id="PTHR21137">
    <property type="entry name" value="ODORANT RECEPTOR"/>
    <property type="match status" value="1"/>
</dbReference>
<evidence type="ECO:0000256" key="1">
    <source>
        <dbReference type="ARBA" id="ARBA00004651"/>
    </source>
</evidence>
<dbReference type="Proteomes" id="UP000504633">
    <property type="component" value="Unplaced"/>
</dbReference>
<evidence type="ECO:0000256" key="4">
    <source>
        <dbReference type="ARBA" id="ARBA00022692"/>
    </source>
</evidence>
<dbReference type="GO" id="GO:0004984">
    <property type="term" value="F:olfactory receptor activity"/>
    <property type="evidence" value="ECO:0007669"/>
    <property type="project" value="InterPro"/>
</dbReference>
<evidence type="ECO:0000313" key="12">
    <source>
        <dbReference type="RefSeq" id="XP_023174446.2"/>
    </source>
</evidence>
<dbReference type="Pfam" id="PF02949">
    <property type="entry name" value="7tm_6"/>
    <property type="match status" value="1"/>
</dbReference>
<dbReference type="OMA" id="GFYFEFC"/>
<feature type="transmembrane region" description="Helical" evidence="10">
    <location>
        <begin position="376"/>
        <end position="400"/>
    </location>
</feature>
<keyword evidence="4 10" id="KW-0812">Transmembrane</keyword>
<keyword evidence="2" id="KW-1003">Cell membrane</keyword>
<reference evidence="12" key="1">
    <citation type="submission" date="2025-08" db="UniProtKB">
        <authorList>
            <consortium name="RefSeq"/>
        </authorList>
    </citation>
    <scope>IDENTIFICATION</scope>
    <source>
        <strain evidence="12">15085-1641.00</strain>
        <tissue evidence="12">Whole body</tissue>
    </source>
</reference>
<protein>
    <recommendedName>
        <fullName evidence="10">Odorant receptor</fullName>
    </recommendedName>
</protein>
<dbReference type="InterPro" id="IPR004117">
    <property type="entry name" value="7tm6_olfct_rcpt"/>
</dbReference>
<feature type="transmembrane region" description="Helical" evidence="10">
    <location>
        <begin position="134"/>
        <end position="162"/>
    </location>
</feature>
<feature type="transmembrane region" description="Helical" evidence="10">
    <location>
        <begin position="42"/>
        <end position="63"/>
    </location>
</feature>
<dbReference type="GO" id="GO:0005886">
    <property type="term" value="C:plasma membrane"/>
    <property type="evidence" value="ECO:0007669"/>
    <property type="project" value="UniProtKB-SubCell"/>
</dbReference>
<evidence type="ECO:0000256" key="5">
    <source>
        <dbReference type="ARBA" id="ARBA00022725"/>
    </source>
</evidence>
<dbReference type="RefSeq" id="XP_023174446.2">
    <property type="nucleotide sequence ID" value="XM_023318678.2"/>
</dbReference>
<feature type="transmembrane region" description="Helical" evidence="10">
    <location>
        <begin position="310"/>
        <end position="330"/>
    </location>
</feature>
<evidence type="ECO:0000256" key="3">
    <source>
        <dbReference type="ARBA" id="ARBA00022606"/>
    </source>
</evidence>
<keyword evidence="6 10" id="KW-1133">Transmembrane helix</keyword>
<keyword evidence="8 10" id="KW-0675">Receptor</keyword>
<evidence type="ECO:0000256" key="2">
    <source>
        <dbReference type="ARBA" id="ARBA00022475"/>
    </source>
</evidence>
<dbReference type="KEGG" id="dhe:111601844"/>
<dbReference type="CTD" id="32086"/>
<gene>
    <name evidence="12" type="primary">LOC111601844</name>
</gene>
<dbReference type="GO" id="GO:0007165">
    <property type="term" value="P:signal transduction"/>
    <property type="evidence" value="ECO:0007669"/>
    <property type="project" value="UniProtKB-KW"/>
</dbReference>
<evidence type="ECO:0000313" key="11">
    <source>
        <dbReference type="Proteomes" id="UP000504633"/>
    </source>
</evidence>
<dbReference type="PANTHER" id="PTHR21137:SF26">
    <property type="entry name" value="ODORANT RECEPTOR 10A-RELATED"/>
    <property type="match status" value="1"/>
</dbReference>
<evidence type="ECO:0000256" key="8">
    <source>
        <dbReference type="ARBA" id="ARBA00023170"/>
    </source>
</evidence>
<comment type="subcellular location">
    <subcellularLocation>
        <location evidence="1 10">Cell membrane</location>
        <topology evidence="1 10">Multi-pass membrane protein</topology>
    </subcellularLocation>
</comment>
<dbReference type="AlphaFoldDB" id="A0A6J1M0Y3"/>
<keyword evidence="9 10" id="KW-0807">Transducer</keyword>
<proteinExistence type="inferred from homology"/>
<name>A0A6J1M0Y3_DROHY</name>
<feature type="transmembrane region" description="Helical" evidence="10">
    <location>
        <begin position="182"/>
        <end position="205"/>
    </location>
</feature>